<dbReference type="FunFam" id="3.30.420.40:FF:000050">
    <property type="entry name" value="Actin, alpha skeletal muscle"/>
    <property type="match status" value="1"/>
</dbReference>
<dbReference type="PANTHER" id="PTHR11937">
    <property type="entry name" value="ACTIN"/>
    <property type="match status" value="1"/>
</dbReference>
<name>A0A0D2PYP6_HYPSF</name>
<dbReference type="InterPro" id="IPR043129">
    <property type="entry name" value="ATPase_NBD"/>
</dbReference>
<reference evidence="3" key="1">
    <citation type="submission" date="2014-04" db="EMBL/GenBank/DDBJ databases">
        <title>Evolutionary Origins and Diversification of the Mycorrhizal Mutualists.</title>
        <authorList>
            <consortium name="DOE Joint Genome Institute"/>
            <consortium name="Mycorrhizal Genomics Consortium"/>
            <person name="Kohler A."/>
            <person name="Kuo A."/>
            <person name="Nagy L.G."/>
            <person name="Floudas D."/>
            <person name="Copeland A."/>
            <person name="Barry K.W."/>
            <person name="Cichocki N."/>
            <person name="Veneault-Fourrey C."/>
            <person name="LaButti K."/>
            <person name="Lindquist E.A."/>
            <person name="Lipzen A."/>
            <person name="Lundell T."/>
            <person name="Morin E."/>
            <person name="Murat C."/>
            <person name="Riley R."/>
            <person name="Ohm R."/>
            <person name="Sun H."/>
            <person name="Tunlid A."/>
            <person name="Henrissat B."/>
            <person name="Grigoriev I.V."/>
            <person name="Hibbett D.S."/>
            <person name="Martin F."/>
        </authorList>
    </citation>
    <scope>NUCLEOTIDE SEQUENCE [LARGE SCALE GENOMIC DNA]</scope>
    <source>
        <strain evidence="3">FD-334 SS-4</strain>
    </source>
</reference>
<evidence type="ECO:0000313" key="3">
    <source>
        <dbReference type="Proteomes" id="UP000054270"/>
    </source>
</evidence>
<accession>A0A0D2PYP6</accession>
<dbReference type="Gene3D" id="3.30.420.40">
    <property type="match status" value="3"/>
</dbReference>
<dbReference type="SMART" id="SM00268">
    <property type="entry name" value="ACTIN"/>
    <property type="match status" value="1"/>
</dbReference>
<organism evidence="2 3">
    <name type="scientific">Hypholoma sublateritium (strain FD-334 SS-4)</name>
    <dbReference type="NCBI Taxonomy" id="945553"/>
    <lineage>
        <taxon>Eukaryota</taxon>
        <taxon>Fungi</taxon>
        <taxon>Dikarya</taxon>
        <taxon>Basidiomycota</taxon>
        <taxon>Agaricomycotina</taxon>
        <taxon>Agaricomycetes</taxon>
        <taxon>Agaricomycetidae</taxon>
        <taxon>Agaricales</taxon>
        <taxon>Agaricineae</taxon>
        <taxon>Strophariaceae</taxon>
        <taxon>Hypholoma</taxon>
    </lineage>
</organism>
<dbReference type="AlphaFoldDB" id="A0A0D2PYP6"/>
<dbReference type="OrthoDB" id="5132116at2759"/>
<sequence length="453" mass="50228">MVNYGGDEVSALVIDIGTSSLRAGYAGDDAPKAIIPTAYGYHPALPDNDVTMSDHVEGSPSDKPKYRNIYIGQSGPSVWREGMEIANPVVEGLIQDFHPIKPLIDHALTKVMRVNSSEHPVLVTEPTWNTTANRERMAEIMFEEFNVPAFYIANTGVLNAFAAGKGTALVVDIGQSMASVTPVVDGFVLRKGLSYSPLPKLIHAHARHLLVSPTSHRRGIELFPHQLIASKSPVDVNALPNYQLRQNRIAGTTNSWRNWAENREVDEWLQTVAGVLEPGWNDQLVAQRPPRQYEFPTGYNTYFGRERYEVGEQYFYHSPQLIVRIYFSGILLICLIKHICMEASNANLPKNIMALIGDALRTCDIELRQVLAGNIVLTGGGSQFTGVADRLASEITRTFPHGKIHAPGNPIERRYGGWLGGSILASLGTFHQLWISREEWQEHGKAIVAQRCK</sequence>
<evidence type="ECO:0008006" key="4">
    <source>
        <dbReference type="Google" id="ProtNLM"/>
    </source>
</evidence>
<dbReference type="InterPro" id="IPR020902">
    <property type="entry name" value="Actin/actin-like_CS"/>
</dbReference>
<dbReference type="SUPFAM" id="SSF53067">
    <property type="entry name" value="Actin-like ATPase domain"/>
    <property type="match status" value="2"/>
</dbReference>
<dbReference type="STRING" id="945553.A0A0D2PYP6"/>
<keyword evidence="3" id="KW-1185">Reference proteome</keyword>
<dbReference type="OMA" id="MTEAPWN"/>
<dbReference type="Pfam" id="PF00022">
    <property type="entry name" value="Actin"/>
    <property type="match status" value="1"/>
</dbReference>
<dbReference type="PRINTS" id="PR00190">
    <property type="entry name" value="ACTIN"/>
</dbReference>
<dbReference type="FunFam" id="3.30.420.40:FF:000058">
    <property type="entry name" value="Putative actin-related protein 5"/>
    <property type="match status" value="1"/>
</dbReference>
<protein>
    <recommendedName>
        <fullName evidence="4">Actin-related protein Arp4p</fullName>
    </recommendedName>
</protein>
<gene>
    <name evidence="2" type="ORF">HYPSUDRAFT_200384</name>
</gene>
<dbReference type="EMBL" id="KN817536">
    <property type="protein sequence ID" value="KJA24495.1"/>
    <property type="molecule type" value="Genomic_DNA"/>
</dbReference>
<evidence type="ECO:0000256" key="1">
    <source>
        <dbReference type="RuleBase" id="RU000487"/>
    </source>
</evidence>
<proteinExistence type="inferred from homology"/>
<dbReference type="CDD" id="cd13395">
    <property type="entry name" value="ASKHA_NBD_Arp4_ACTL6-like"/>
    <property type="match status" value="1"/>
</dbReference>
<dbReference type="PROSITE" id="PS01132">
    <property type="entry name" value="ACTINS_ACT_LIKE"/>
    <property type="match status" value="1"/>
</dbReference>
<comment type="similarity">
    <text evidence="1">Belongs to the actin family.</text>
</comment>
<dbReference type="Proteomes" id="UP000054270">
    <property type="component" value="Unassembled WGS sequence"/>
</dbReference>
<evidence type="ECO:0000313" key="2">
    <source>
        <dbReference type="EMBL" id="KJA24495.1"/>
    </source>
</evidence>
<dbReference type="InterPro" id="IPR004000">
    <property type="entry name" value="Actin"/>
</dbReference>